<evidence type="ECO:0000256" key="9">
    <source>
        <dbReference type="ARBA" id="ARBA00012523"/>
    </source>
</evidence>
<evidence type="ECO:0000256" key="10">
    <source>
        <dbReference type="ARBA" id="ARBA00022573"/>
    </source>
</evidence>
<keyword evidence="19" id="KW-1185">Reference proteome</keyword>
<dbReference type="PANTHER" id="PTHR34848:SF1">
    <property type="entry name" value="BIFUNCTIONAL ADENOSYLCOBALAMIN BIOSYNTHESIS PROTEIN COBU"/>
    <property type="match status" value="1"/>
</dbReference>
<keyword evidence="11 18" id="KW-0808">Transferase</keyword>
<evidence type="ECO:0000256" key="2">
    <source>
        <dbReference type="ARBA" id="ARBA00000711"/>
    </source>
</evidence>
<dbReference type="EC" id="2.7.7.62" evidence="9"/>
<proteinExistence type="inferred from homology"/>
<dbReference type="EC" id="2.7.1.156" evidence="8"/>
<dbReference type="SUPFAM" id="SSF52540">
    <property type="entry name" value="P-loop containing nucleoside triphosphate hydrolases"/>
    <property type="match status" value="1"/>
</dbReference>
<keyword evidence="12" id="KW-0547">Nucleotide-binding</keyword>
<comment type="catalytic activity">
    <reaction evidence="2">
        <text>adenosylcob(III)inamide phosphate + GTP + H(+) = adenosylcob(III)inamide-GDP + diphosphate</text>
        <dbReference type="Rhea" id="RHEA:22712"/>
        <dbReference type="ChEBI" id="CHEBI:15378"/>
        <dbReference type="ChEBI" id="CHEBI:33019"/>
        <dbReference type="ChEBI" id="CHEBI:37565"/>
        <dbReference type="ChEBI" id="CHEBI:58502"/>
        <dbReference type="ChEBI" id="CHEBI:60487"/>
        <dbReference type="EC" id="2.7.7.62"/>
    </reaction>
</comment>
<evidence type="ECO:0000256" key="3">
    <source>
        <dbReference type="ARBA" id="ARBA00001522"/>
    </source>
</evidence>
<evidence type="ECO:0000256" key="14">
    <source>
        <dbReference type="ARBA" id="ARBA00022840"/>
    </source>
</evidence>
<name>A0ABT4CKR9_9CLOT</name>
<comment type="pathway">
    <text evidence="5">Cofactor biosynthesis; adenosylcobalamin biosynthesis; adenosylcobalamin from cob(II)yrinate a,c-diamide: step 6/7.</text>
</comment>
<evidence type="ECO:0000256" key="8">
    <source>
        <dbReference type="ARBA" id="ARBA00012016"/>
    </source>
</evidence>
<evidence type="ECO:0000256" key="12">
    <source>
        <dbReference type="ARBA" id="ARBA00022741"/>
    </source>
</evidence>
<dbReference type="InterPro" id="IPR003203">
    <property type="entry name" value="CobU/CobP"/>
</dbReference>
<dbReference type="PIRSF" id="PIRSF006135">
    <property type="entry name" value="CobU"/>
    <property type="match status" value="1"/>
</dbReference>
<evidence type="ECO:0000256" key="13">
    <source>
        <dbReference type="ARBA" id="ARBA00022777"/>
    </source>
</evidence>
<accession>A0ABT4CKR9</accession>
<dbReference type="GO" id="GO:0008820">
    <property type="term" value="F:cobinamide phosphate guanylyltransferase activity"/>
    <property type="evidence" value="ECO:0007669"/>
    <property type="project" value="UniProtKB-EC"/>
</dbReference>
<reference evidence="18" key="1">
    <citation type="submission" date="2022-12" db="EMBL/GenBank/DDBJ databases">
        <authorList>
            <person name="Wang J."/>
        </authorList>
    </citation>
    <scope>NUCLEOTIDE SEQUENCE</scope>
    <source>
        <strain evidence="18">HY-42-06</strain>
    </source>
</reference>
<sequence length="182" mass="21174">MSKVILITGACRSGKSSYAEKLLKEEDDVLYIATAKALDKEMEDRIEKHKSRRNGKWSTYEGFKKLDKVVEKSDKKYILLDCVTILVTNLMFDRYEDFDSITMEEVDELSKNIKREVEKMILEIRKKDKNIIIVTNEVGWGLVPEYKVSRIFRDIAGWINQYIASMSDEVYLMACGLPLKLK</sequence>
<evidence type="ECO:0000256" key="5">
    <source>
        <dbReference type="ARBA" id="ARBA00004692"/>
    </source>
</evidence>
<keyword evidence="14" id="KW-0067">ATP-binding</keyword>
<dbReference type="PANTHER" id="PTHR34848">
    <property type="match status" value="1"/>
</dbReference>
<evidence type="ECO:0000256" key="6">
    <source>
        <dbReference type="ARBA" id="ARBA00005159"/>
    </source>
</evidence>
<dbReference type="NCBIfam" id="NF004469">
    <property type="entry name" value="PRK05800.1"/>
    <property type="match status" value="1"/>
</dbReference>
<dbReference type="Gene3D" id="3.40.50.300">
    <property type="entry name" value="P-loop containing nucleotide triphosphate hydrolases"/>
    <property type="match status" value="1"/>
</dbReference>
<gene>
    <name evidence="18" type="primary">cobU</name>
    <name evidence="18" type="ORF">OXH55_03130</name>
</gene>
<comment type="function">
    <text evidence="4">Catalyzes ATP-dependent phosphorylation of adenosylcobinamide and addition of GMP to adenosylcobinamide phosphate.</text>
</comment>
<dbReference type="Proteomes" id="UP001079657">
    <property type="component" value="Unassembled WGS sequence"/>
</dbReference>
<evidence type="ECO:0000313" key="19">
    <source>
        <dbReference type="Proteomes" id="UP001079657"/>
    </source>
</evidence>
<evidence type="ECO:0000256" key="11">
    <source>
        <dbReference type="ARBA" id="ARBA00022679"/>
    </source>
</evidence>
<comment type="similarity">
    <text evidence="7">Belongs to the CobU/CobP family.</text>
</comment>
<organism evidence="18 19">
    <name type="scientific">Clostridium ganghwense</name>
    <dbReference type="NCBI Taxonomy" id="312089"/>
    <lineage>
        <taxon>Bacteria</taxon>
        <taxon>Bacillati</taxon>
        <taxon>Bacillota</taxon>
        <taxon>Clostridia</taxon>
        <taxon>Eubacteriales</taxon>
        <taxon>Clostridiaceae</taxon>
        <taxon>Clostridium</taxon>
    </lineage>
</organism>
<comment type="caution">
    <text evidence="18">The sequence shown here is derived from an EMBL/GenBank/DDBJ whole genome shotgun (WGS) entry which is preliminary data.</text>
</comment>
<comment type="catalytic activity">
    <reaction evidence="3">
        <text>adenosylcob(III)inamide + GTP = adenosylcob(III)inamide phosphate + GDP + H(+)</text>
        <dbReference type="Rhea" id="RHEA:15765"/>
        <dbReference type="ChEBI" id="CHEBI:2480"/>
        <dbReference type="ChEBI" id="CHEBI:15378"/>
        <dbReference type="ChEBI" id="CHEBI:37565"/>
        <dbReference type="ChEBI" id="CHEBI:58189"/>
        <dbReference type="ChEBI" id="CHEBI:58502"/>
        <dbReference type="EC" id="2.7.1.156"/>
    </reaction>
</comment>
<dbReference type="EMBL" id="JAPQES010000001">
    <property type="protein sequence ID" value="MCY6369642.1"/>
    <property type="molecule type" value="Genomic_DNA"/>
</dbReference>
<keyword evidence="18" id="KW-0548">Nucleotidyltransferase</keyword>
<evidence type="ECO:0000256" key="7">
    <source>
        <dbReference type="ARBA" id="ARBA00007490"/>
    </source>
</evidence>
<evidence type="ECO:0000256" key="15">
    <source>
        <dbReference type="ARBA" id="ARBA00023134"/>
    </source>
</evidence>
<dbReference type="GO" id="GO:0043752">
    <property type="term" value="F:adenosylcobinamide kinase activity"/>
    <property type="evidence" value="ECO:0007669"/>
    <property type="project" value="UniProtKB-EC"/>
</dbReference>
<dbReference type="RefSeq" id="WP_268048016.1">
    <property type="nucleotide sequence ID" value="NZ_JAPQES010000001.1"/>
</dbReference>
<keyword evidence="13 18" id="KW-0418">Kinase</keyword>
<evidence type="ECO:0000256" key="16">
    <source>
        <dbReference type="ARBA" id="ARBA00029570"/>
    </source>
</evidence>
<dbReference type="InterPro" id="IPR027417">
    <property type="entry name" value="P-loop_NTPase"/>
</dbReference>
<keyword evidence="10" id="KW-0169">Cobalamin biosynthesis</keyword>
<comment type="pathway">
    <text evidence="6">Cofactor biosynthesis; adenosylcobalamin biosynthesis; adenosylcobalamin from cob(II)yrinate a,c-diamide: step 5/7.</text>
</comment>
<dbReference type="CDD" id="cd00544">
    <property type="entry name" value="CobU"/>
    <property type="match status" value="1"/>
</dbReference>
<comment type="catalytic activity">
    <reaction evidence="1">
        <text>adenosylcob(III)inamide + ATP = adenosylcob(III)inamide phosphate + ADP + H(+)</text>
        <dbReference type="Rhea" id="RHEA:15769"/>
        <dbReference type="ChEBI" id="CHEBI:2480"/>
        <dbReference type="ChEBI" id="CHEBI:15378"/>
        <dbReference type="ChEBI" id="CHEBI:30616"/>
        <dbReference type="ChEBI" id="CHEBI:58502"/>
        <dbReference type="ChEBI" id="CHEBI:456216"/>
        <dbReference type="EC" id="2.7.1.156"/>
    </reaction>
</comment>
<keyword evidence="15" id="KW-0342">GTP-binding</keyword>
<evidence type="ECO:0000256" key="1">
    <source>
        <dbReference type="ARBA" id="ARBA00000312"/>
    </source>
</evidence>
<evidence type="ECO:0000256" key="17">
    <source>
        <dbReference type="ARBA" id="ARBA00030571"/>
    </source>
</evidence>
<protein>
    <recommendedName>
        <fullName evidence="16">Adenosylcobinamide kinase</fullName>
        <ecNumber evidence="8">2.7.1.156</ecNumber>
        <ecNumber evidence="9">2.7.7.62</ecNumber>
    </recommendedName>
    <alternativeName>
        <fullName evidence="17">Adenosylcobinamide-phosphate guanylyltransferase</fullName>
    </alternativeName>
</protein>
<evidence type="ECO:0000313" key="18">
    <source>
        <dbReference type="EMBL" id="MCY6369642.1"/>
    </source>
</evidence>
<dbReference type="Pfam" id="PF02283">
    <property type="entry name" value="CobU"/>
    <property type="match status" value="1"/>
</dbReference>
<evidence type="ECO:0000256" key="4">
    <source>
        <dbReference type="ARBA" id="ARBA00003889"/>
    </source>
</evidence>